<feature type="compositionally biased region" description="Basic and acidic residues" evidence="4">
    <location>
        <begin position="162"/>
        <end position="185"/>
    </location>
</feature>
<dbReference type="PANTHER" id="PTHR12687:SF4">
    <property type="entry name" value="NUCLEOLAR COMPLEX PROTEIN 2 HOMOLOG"/>
    <property type="match status" value="1"/>
</dbReference>
<name>A0AAD2CSG5_9STRA</name>
<dbReference type="InterPro" id="IPR005343">
    <property type="entry name" value="Noc2"/>
</dbReference>
<comment type="similarity">
    <text evidence="2">Belongs to the NOC2 family.</text>
</comment>
<feature type="compositionally biased region" description="Acidic residues" evidence="4">
    <location>
        <begin position="820"/>
        <end position="836"/>
    </location>
</feature>
<evidence type="ECO:0000256" key="4">
    <source>
        <dbReference type="SAM" id="MobiDB-lite"/>
    </source>
</evidence>
<feature type="compositionally biased region" description="Acidic residues" evidence="4">
    <location>
        <begin position="334"/>
        <end position="344"/>
    </location>
</feature>
<evidence type="ECO:0000256" key="1">
    <source>
        <dbReference type="ARBA" id="ARBA00004123"/>
    </source>
</evidence>
<feature type="compositionally biased region" description="Polar residues" evidence="4">
    <location>
        <begin position="188"/>
        <end position="197"/>
    </location>
</feature>
<keyword evidence="3" id="KW-0539">Nucleus</keyword>
<reference evidence="5" key="1">
    <citation type="submission" date="2023-08" db="EMBL/GenBank/DDBJ databases">
        <authorList>
            <person name="Audoor S."/>
            <person name="Bilcke G."/>
        </authorList>
    </citation>
    <scope>NUCLEOTIDE SEQUENCE</scope>
</reference>
<accession>A0AAD2CSG5</accession>
<dbReference type="PANTHER" id="PTHR12687">
    <property type="entry name" value="NUCLEOLAR COMPLEX 2 AND RAD4-RELATED"/>
    <property type="match status" value="1"/>
</dbReference>
<keyword evidence="6" id="KW-1185">Reference proteome</keyword>
<feature type="compositionally biased region" description="Acidic residues" evidence="4">
    <location>
        <begin position="201"/>
        <end position="225"/>
    </location>
</feature>
<feature type="compositionally biased region" description="Basic residues" evidence="4">
    <location>
        <begin position="794"/>
        <end position="805"/>
    </location>
</feature>
<feature type="compositionally biased region" description="Basic and acidic residues" evidence="4">
    <location>
        <begin position="131"/>
        <end position="151"/>
    </location>
</feature>
<evidence type="ECO:0000256" key="3">
    <source>
        <dbReference type="ARBA" id="ARBA00023242"/>
    </source>
</evidence>
<protein>
    <recommendedName>
        <fullName evidence="7">Nucleolar complex protein 2 homolog</fullName>
    </recommendedName>
</protein>
<dbReference type="GO" id="GO:0030690">
    <property type="term" value="C:Noc1p-Noc2p complex"/>
    <property type="evidence" value="ECO:0007669"/>
    <property type="project" value="TreeGrafter"/>
</dbReference>
<feature type="compositionally biased region" description="Basic residues" evidence="4">
    <location>
        <begin position="1"/>
        <end position="10"/>
    </location>
</feature>
<dbReference type="Proteomes" id="UP001295423">
    <property type="component" value="Unassembled WGS sequence"/>
</dbReference>
<feature type="region of interest" description="Disordered" evidence="4">
    <location>
        <begin position="1"/>
        <end position="49"/>
    </location>
</feature>
<feature type="region of interest" description="Disordered" evidence="4">
    <location>
        <begin position="759"/>
        <end position="836"/>
    </location>
</feature>
<feature type="compositionally biased region" description="Basic residues" evidence="4">
    <location>
        <begin position="26"/>
        <end position="39"/>
    </location>
</feature>
<gene>
    <name evidence="5" type="ORF">CYCCA115_LOCUS7844</name>
</gene>
<dbReference type="GO" id="GO:0042273">
    <property type="term" value="P:ribosomal large subunit biogenesis"/>
    <property type="evidence" value="ECO:0007669"/>
    <property type="project" value="TreeGrafter"/>
</dbReference>
<feature type="compositionally biased region" description="Basic and acidic residues" evidence="4">
    <location>
        <begin position="806"/>
        <end position="819"/>
    </location>
</feature>
<organism evidence="5 6">
    <name type="scientific">Cylindrotheca closterium</name>
    <dbReference type="NCBI Taxonomy" id="2856"/>
    <lineage>
        <taxon>Eukaryota</taxon>
        <taxon>Sar</taxon>
        <taxon>Stramenopiles</taxon>
        <taxon>Ochrophyta</taxon>
        <taxon>Bacillariophyta</taxon>
        <taxon>Bacillariophyceae</taxon>
        <taxon>Bacillariophycidae</taxon>
        <taxon>Bacillariales</taxon>
        <taxon>Bacillariaceae</taxon>
        <taxon>Cylindrotheca</taxon>
    </lineage>
</organism>
<dbReference type="GO" id="GO:0005654">
    <property type="term" value="C:nucleoplasm"/>
    <property type="evidence" value="ECO:0007669"/>
    <property type="project" value="TreeGrafter"/>
</dbReference>
<dbReference type="Pfam" id="PF03715">
    <property type="entry name" value="Noc2"/>
    <property type="match status" value="1"/>
</dbReference>
<comment type="subcellular location">
    <subcellularLocation>
        <location evidence="1">Nucleus</location>
    </subcellularLocation>
</comment>
<dbReference type="GO" id="GO:0005730">
    <property type="term" value="C:nucleolus"/>
    <property type="evidence" value="ECO:0007669"/>
    <property type="project" value="TreeGrafter"/>
</dbReference>
<comment type="caution">
    <text evidence="5">The sequence shown here is derived from an EMBL/GenBank/DDBJ whole genome shotgun (WGS) entry which is preliminary data.</text>
</comment>
<feature type="compositionally biased region" description="Basic and acidic residues" evidence="4">
    <location>
        <begin position="759"/>
        <end position="769"/>
    </location>
</feature>
<evidence type="ECO:0000313" key="5">
    <source>
        <dbReference type="EMBL" id="CAJ1942232.1"/>
    </source>
</evidence>
<feature type="compositionally biased region" description="Acidic residues" evidence="4">
    <location>
        <begin position="95"/>
        <end position="130"/>
    </location>
</feature>
<feature type="compositionally biased region" description="Acidic residues" evidence="4">
    <location>
        <begin position="152"/>
        <end position="161"/>
    </location>
</feature>
<dbReference type="EMBL" id="CAKOGP040001112">
    <property type="protein sequence ID" value="CAJ1942232.1"/>
    <property type="molecule type" value="Genomic_DNA"/>
</dbReference>
<evidence type="ECO:0000313" key="6">
    <source>
        <dbReference type="Proteomes" id="UP001295423"/>
    </source>
</evidence>
<feature type="region of interest" description="Disordered" evidence="4">
    <location>
        <begin position="89"/>
        <end position="234"/>
    </location>
</feature>
<dbReference type="AlphaFoldDB" id="A0AAD2CSG5"/>
<evidence type="ECO:0000256" key="2">
    <source>
        <dbReference type="ARBA" id="ARBA00005907"/>
    </source>
</evidence>
<feature type="region of interest" description="Disordered" evidence="4">
    <location>
        <begin position="315"/>
        <end position="358"/>
    </location>
</feature>
<evidence type="ECO:0008006" key="7">
    <source>
        <dbReference type="Google" id="ProtNLM"/>
    </source>
</evidence>
<sequence>MAKQSKRTRKFVQSGGVKARLEKGTINKKGKVKNNKKKGPKNDAQEGIDAIKEAKANNYAKGLARKREEADFVSQKNLGDLDMESFFSEFAGGVDPDEYDDAEEEAAADNSSDDDDKEDSDEDEEAEAEAEEKPTKKARKEAQQNHERSDSDSDSEEEDVEVLEKRMKSEMGKLESEDPEFHEFLQENDGSLLQYGQSAEGDSDSDEDHDMAAVEDDEEGDDDEEKSQPIDGNAMRLTPAALAKLEKGAFQHHGIKNLRKLVNAYKSACHLTDGSDSDMRGQRYHIESSKVFDRLMVVALTKVHEEFHYHLLGKGSTQKNQLPKKKGVKKSADEDAEDQEDEEMDPNKPINPKTLEKSQRWADAKPILMTFIKATLHILSEAKEPDLVVYVLKSLSNYMPYMTPFPRLAENFLKTLTGLWSAPIDASEDYQVVRLHAFLRIRQLALTQPFPFIEECLKKLYLAYAQRAKFANAASVTSALPTLTFMGNCLVELYSLDYHSSYQHAFVYIRQLALHLRSAMQKKTQEAMATVYCWQYLHCLKLWVAVLTEACQSDESGAGGSDDQLLRSLVFPLTQVILGTVSLIPSTRYLPLRLHCVRLLQQLAAASEQFIPTTSILLGCLDLKEIYQPSKKTTKGGVQPLALTLRLRADSPLRTMDELEMCISEIFLLLNREVDLYQYSPGFPEFSIRISQRLRKFAKESRSPRWKAYARGCLELCTKYHERGVNERAKLNDVAPRDVKQLELLRPIRVPSMGARYKESLEKEKRLEAASRPLQKTAKKVKEADVEDPDEKKSNKRKRSKKKKKAEAPKMSDVPKDALEQEDEVHEGIDWSDDEE</sequence>
<feature type="compositionally biased region" description="Basic and acidic residues" evidence="4">
    <location>
        <begin position="40"/>
        <end position="49"/>
    </location>
</feature>
<proteinExistence type="inferred from homology"/>
<dbReference type="GO" id="GO:0030691">
    <property type="term" value="C:Noc2p-Noc3p complex"/>
    <property type="evidence" value="ECO:0007669"/>
    <property type="project" value="TreeGrafter"/>
</dbReference>